<gene>
    <name evidence="2" type="ORF">Amac_079690</name>
</gene>
<keyword evidence="1" id="KW-0812">Transmembrane</keyword>
<reference evidence="2 3" key="1">
    <citation type="submission" date="2019-10" db="EMBL/GenBank/DDBJ databases">
        <title>Whole genome shotgun sequence of Acrocarpospora macrocephala NBRC 16266.</title>
        <authorList>
            <person name="Ichikawa N."/>
            <person name="Kimura A."/>
            <person name="Kitahashi Y."/>
            <person name="Komaki H."/>
            <person name="Oguchi A."/>
        </authorList>
    </citation>
    <scope>NUCLEOTIDE SEQUENCE [LARGE SCALE GENOMIC DNA]</scope>
    <source>
        <strain evidence="2 3">NBRC 16266</strain>
    </source>
</reference>
<dbReference type="AlphaFoldDB" id="A0A5M3X158"/>
<name>A0A5M3X158_9ACTN</name>
<protein>
    <submittedName>
        <fullName evidence="2">Uncharacterized protein</fullName>
    </submittedName>
</protein>
<dbReference type="Proteomes" id="UP000331127">
    <property type="component" value="Unassembled WGS sequence"/>
</dbReference>
<dbReference type="EMBL" id="BLAE01000058">
    <property type="protein sequence ID" value="GES14372.1"/>
    <property type="molecule type" value="Genomic_DNA"/>
</dbReference>
<sequence length="99" mass="10269">MLHGPLLGVMLLLGGLGSIGRRRAALLPWTTAAFLLVAPVAALDFDHRYVLPAIPMACLAAALAVPSLAARLRQTRTSPSGVPDDERVMVTVNSGGGNL</sequence>
<evidence type="ECO:0000256" key="1">
    <source>
        <dbReference type="SAM" id="Phobius"/>
    </source>
</evidence>
<accession>A0A5M3X158</accession>
<feature type="transmembrane region" description="Helical" evidence="1">
    <location>
        <begin position="48"/>
        <end position="70"/>
    </location>
</feature>
<comment type="caution">
    <text evidence="2">The sequence shown here is derived from an EMBL/GenBank/DDBJ whole genome shotgun (WGS) entry which is preliminary data.</text>
</comment>
<dbReference type="RefSeq" id="WP_174900280.1">
    <property type="nucleotide sequence ID" value="NZ_BAAAHL010000035.1"/>
</dbReference>
<keyword evidence="3" id="KW-1185">Reference proteome</keyword>
<organism evidence="2 3">
    <name type="scientific">Acrocarpospora macrocephala</name>
    <dbReference type="NCBI Taxonomy" id="150177"/>
    <lineage>
        <taxon>Bacteria</taxon>
        <taxon>Bacillati</taxon>
        <taxon>Actinomycetota</taxon>
        <taxon>Actinomycetes</taxon>
        <taxon>Streptosporangiales</taxon>
        <taxon>Streptosporangiaceae</taxon>
        <taxon>Acrocarpospora</taxon>
    </lineage>
</organism>
<evidence type="ECO:0000313" key="3">
    <source>
        <dbReference type="Proteomes" id="UP000331127"/>
    </source>
</evidence>
<evidence type="ECO:0000313" key="2">
    <source>
        <dbReference type="EMBL" id="GES14372.1"/>
    </source>
</evidence>
<keyword evidence="1" id="KW-0472">Membrane</keyword>
<proteinExistence type="predicted"/>
<keyword evidence="1" id="KW-1133">Transmembrane helix</keyword>